<sequence>MAFLKTPAVLLAGAVAFTVVSAGAHSATALDGSDAQADDGRVVAVTQTPATSLGRQSLPGQTTVGLSATATAMTMTDEPVGAETPVVPVVRVDASSQAEQGAQTAEPAEPTTGAVAAVADGSVWDRLAQCESGGDWSIRGGSFSGGLQFTNSTWQAMGGGAYGATAADATREQQIAVAQSLQTTSGWGQWPACSRKLGLR</sequence>
<evidence type="ECO:0000313" key="6">
    <source>
        <dbReference type="Proteomes" id="UP000481339"/>
    </source>
</evidence>
<dbReference type="Proteomes" id="UP000481339">
    <property type="component" value="Unassembled WGS sequence"/>
</dbReference>
<evidence type="ECO:0000313" key="5">
    <source>
        <dbReference type="EMBL" id="KAB1632302.1"/>
    </source>
</evidence>
<comment type="caution">
    <text evidence="5">The sequence shown here is derived from an EMBL/GenBank/DDBJ whole genome shotgun (WGS) entry which is preliminary data.</text>
</comment>
<keyword evidence="6" id="KW-1185">Reference proteome</keyword>
<dbReference type="CDD" id="cd13925">
    <property type="entry name" value="RPF"/>
    <property type="match status" value="1"/>
</dbReference>
<organism evidence="5 6">
    <name type="scientific">Pseudoclavibacter caeni</name>
    <dbReference type="NCBI Taxonomy" id="908846"/>
    <lineage>
        <taxon>Bacteria</taxon>
        <taxon>Bacillati</taxon>
        <taxon>Actinomycetota</taxon>
        <taxon>Actinomycetes</taxon>
        <taxon>Micrococcales</taxon>
        <taxon>Microbacteriaceae</taxon>
        <taxon>Pseudoclavibacter</taxon>
    </lineage>
</organism>
<evidence type="ECO:0000256" key="2">
    <source>
        <dbReference type="ARBA" id="ARBA00022801"/>
    </source>
</evidence>
<keyword evidence="3" id="KW-0732">Signal</keyword>
<name>A0A7C8BRT4_9MICO</name>
<dbReference type="Gene3D" id="1.10.530.10">
    <property type="match status" value="1"/>
</dbReference>
<evidence type="ECO:0000256" key="3">
    <source>
        <dbReference type="SAM" id="SignalP"/>
    </source>
</evidence>
<dbReference type="Pfam" id="PF06737">
    <property type="entry name" value="Transglycosylas"/>
    <property type="match status" value="1"/>
</dbReference>
<feature type="chain" id="PRO_5039718954" evidence="3">
    <location>
        <begin position="27"/>
        <end position="200"/>
    </location>
</feature>
<feature type="domain" description="Resuscitation-promoting factor core lysozyme-like" evidence="4">
    <location>
        <begin position="119"/>
        <end position="193"/>
    </location>
</feature>
<gene>
    <name evidence="5" type="ORF">F8O02_04610</name>
</gene>
<dbReference type="OrthoDB" id="1404170at2"/>
<accession>A0A7C8BRT4</accession>
<protein>
    <submittedName>
        <fullName evidence="5">Transglycosylase family protein</fullName>
    </submittedName>
</protein>
<dbReference type="GO" id="GO:0016787">
    <property type="term" value="F:hydrolase activity"/>
    <property type="evidence" value="ECO:0007669"/>
    <property type="project" value="UniProtKB-KW"/>
</dbReference>
<dbReference type="InterPro" id="IPR010618">
    <property type="entry name" value="RPF"/>
</dbReference>
<dbReference type="AlphaFoldDB" id="A0A7C8BRT4"/>
<proteinExistence type="inferred from homology"/>
<comment type="similarity">
    <text evidence="1">Belongs to the transglycosylase family. Rpf subfamily.</text>
</comment>
<keyword evidence="2" id="KW-0378">Hydrolase</keyword>
<dbReference type="EMBL" id="WBKA01000003">
    <property type="protein sequence ID" value="KAB1632302.1"/>
    <property type="molecule type" value="Genomic_DNA"/>
</dbReference>
<evidence type="ECO:0000259" key="4">
    <source>
        <dbReference type="Pfam" id="PF06737"/>
    </source>
</evidence>
<reference evidence="5 6" key="1">
    <citation type="submission" date="2019-09" db="EMBL/GenBank/DDBJ databases">
        <title>Phylogeny of genus Pseudoclavibacter and closely related genus.</title>
        <authorList>
            <person name="Li Y."/>
        </authorList>
    </citation>
    <scope>NUCLEOTIDE SEQUENCE [LARGE SCALE GENOMIC DNA]</scope>
    <source>
        <strain evidence="5 6">JCM 16921</strain>
    </source>
</reference>
<evidence type="ECO:0000256" key="1">
    <source>
        <dbReference type="ARBA" id="ARBA00010830"/>
    </source>
</evidence>
<dbReference type="SUPFAM" id="SSF53955">
    <property type="entry name" value="Lysozyme-like"/>
    <property type="match status" value="1"/>
</dbReference>
<dbReference type="RefSeq" id="WP_158036080.1">
    <property type="nucleotide sequence ID" value="NZ_BAAAZV010000017.1"/>
</dbReference>
<feature type="signal peptide" evidence="3">
    <location>
        <begin position="1"/>
        <end position="26"/>
    </location>
</feature>
<dbReference type="InterPro" id="IPR023346">
    <property type="entry name" value="Lysozyme-like_dom_sf"/>
</dbReference>